<gene>
    <name evidence="3" type="ORF">ACFO0B_12865</name>
</gene>
<dbReference type="EMBL" id="JBHSAX010000013">
    <property type="protein sequence ID" value="MFC3962878.1"/>
    <property type="molecule type" value="Genomic_DNA"/>
</dbReference>
<protein>
    <submittedName>
        <fullName evidence="3">DMT family transporter</fullName>
    </submittedName>
</protein>
<dbReference type="NCBIfam" id="NF038012">
    <property type="entry name" value="DMT_1"/>
    <property type="match status" value="1"/>
</dbReference>
<sequence length="287" mass="29244">MTGHPAAAVACALLAALLFAVAAVTQQRSAAAVPEDQPLVSSLLRNPRWLAATIGDAGGYALQVVALTLGAVLLVQPILVSALIFALPLAARLDRRRIDTGSMVAAAALTVALASFLIIGKPTDADDIAPTRNWLLPSIVLLALIALAVLSARAAETTPAARALLLGTASGSLYGFAVALTDSTMAGLRHGIPHILTGWQLYALIAAGLLGVYLQQRAFQAGPLSASLPALTIAEPLVAVVFSLAVLGERLRAGPVALGVCAIAVVVMLVTTLILSRSQAQAVPDPA</sequence>
<keyword evidence="1" id="KW-0812">Transmembrane</keyword>
<keyword evidence="2" id="KW-0732">Signal</keyword>
<proteinExistence type="predicted"/>
<feature type="transmembrane region" description="Helical" evidence="1">
    <location>
        <begin position="192"/>
        <end position="214"/>
    </location>
</feature>
<feature type="transmembrane region" description="Helical" evidence="1">
    <location>
        <begin position="226"/>
        <end position="247"/>
    </location>
</feature>
<feature type="signal peptide" evidence="2">
    <location>
        <begin position="1"/>
        <end position="22"/>
    </location>
</feature>
<feature type="transmembrane region" description="Helical" evidence="1">
    <location>
        <begin position="163"/>
        <end position="180"/>
    </location>
</feature>
<name>A0ABV8DS08_9NOCA</name>
<feature type="transmembrane region" description="Helical" evidence="1">
    <location>
        <begin position="253"/>
        <end position="275"/>
    </location>
</feature>
<dbReference type="Proteomes" id="UP001595696">
    <property type="component" value="Unassembled WGS sequence"/>
</dbReference>
<organism evidence="3 4">
    <name type="scientific">Nocardia jiangsuensis</name>
    <dbReference type="NCBI Taxonomy" id="1691563"/>
    <lineage>
        <taxon>Bacteria</taxon>
        <taxon>Bacillati</taxon>
        <taxon>Actinomycetota</taxon>
        <taxon>Actinomycetes</taxon>
        <taxon>Mycobacteriales</taxon>
        <taxon>Nocardiaceae</taxon>
        <taxon>Nocardia</taxon>
    </lineage>
</organism>
<feature type="transmembrane region" description="Helical" evidence="1">
    <location>
        <begin position="60"/>
        <end position="89"/>
    </location>
</feature>
<evidence type="ECO:0000313" key="4">
    <source>
        <dbReference type="Proteomes" id="UP001595696"/>
    </source>
</evidence>
<evidence type="ECO:0000256" key="2">
    <source>
        <dbReference type="SAM" id="SignalP"/>
    </source>
</evidence>
<feature type="chain" id="PRO_5047028068" evidence="2">
    <location>
        <begin position="23"/>
        <end position="287"/>
    </location>
</feature>
<dbReference type="PANTHER" id="PTHR40761">
    <property type="entry name" value="CONSERVED INTEGRAL MEMBRANE ALANINE VALINE AND LEUCINE RICH PROTEIN-RELATED"/>
    <property type="match status" value="1"/>
</dbReference>
<comment type="caution">
    <text evidence="3">The sequence shown here is derived from an EMBL/GenBank/DDBJ whole genome shotgun (WGS) entry which is preliminary data.</text>
</comment>
<dbReference type="PANTHER" id="PTHR40761:SF1">
    <property type="entry name" value="CONSERVED INTEGRAL MEMBRANE ALANINE VALINE AND LEUCINE RICH PROTEIN-RELATED"/>
    <property type="match status" value="1"/>
</dbReference>
<keyword evidence="1" id="KW-0472">Membrane</keyword>
<keyword evidence="4" id="KW-1185">Reference proteome</keyword>
<reference evidence="4" key="1">
    <citation type="journal article" date="2019" name="Int. J. Syst. Evol. Microbiol.">
        <title>The Global Catalogue of Microorganisms (GCM) 10K type strain sequencing project: providing services to taxonomists for standard genome sequencing and annotation.</title>
        <authorList>
            <consortium name="The Broad Institute Genomics Platform"/>
            <consortium name="The Broad Institute Genome Sequencing Center for Infectious Disease"/>
            <person name="Wu L."/>
            <person name="Ma J."/>
        </authorList>
    </citation>
    <scope>NUCLEOTIDE SEQUENCE [LARGE SCALE GENOMIC DNA]</scope>
    <source>
        <strain evidence="4">CGMCC 4.7330</strain>
    </source>
</reference>
<feature type="transmembrane region" description="Helical" evidence="1">
    <location>
        <begin position="134"/>
        <end position="151"/>
    </location>
</feature>
<dbReference type="RefSeq" id="WP_378612634.1">
    <property type="nucleotide sequence ID" value="NZ_JBHSAX010000013.1"/>
</dbReference>
<keyword evidence="1" id="KW-1133">Transmembrane helix</keyword>
<feature type="transmembrane region" description="Helical" evidence="1">
    <location>
        <begin position="101"/>
        <end position="119"/>
    </location>
</feature>
<evidence type="ECO:0000256" key="1">
    <source>
        <dbReference type="SAM" id="Phobius"/>
    </source>
</evidence>
<accession>A0ABV8DS08</accession>
<evidence type="ECO:0000313" key="3">
    <source>
        <dbReference type="EMBL" id="MFC3962878.1"/>
    </source>
</evidence>